<feature type="compositionally biased region" description="Polar residues" evidence="1">
    <location>
        <begin position="224"/>
        <end position="238"/>
    </location>
</feature>
<gene>
    <name evidence="2" type="ORF">D9C73_005655</name>
</gene>
<organism evidence="2 3">
    <name type="scientific">Collichthys lucidus</name>
    <name type="common">Big head croaker</name>
    <name type="synonym">Sciaena lucida</name>
    <dbReference type="NCBI Taxonomy" id="240159"/>
    <lineage>
        <taxon>Eukaryota</taxon>
        <taxon>Metazoa</taxon>
        <taxon>Chordata</taxon>
        <taxon>Craniata</taxon>
        <taxon>Vertebrata</taxon>
        <taxon>Euteleostomi</taxon>
        <taxon>Actinopterygii</taxon>
        <taxon>Neopterygii</taxon>
        <taxon>Teleostei</taxon>
        <taxon>Neoteleostei</taxon>
        <taxon>Acanthomorphata</taxon>
        <taxon>Eupercaria</taxon>
        <taxon>Sciaenidae</taxon>
        <taxon>Collichthys</taxon>
    </lineage>
</organism>
<feature type="compositionally biased region" description="Polar residues" evidence="1">
    <location>
        <begin position="24"/>
        <end position="51"/>
    </location>
</feature>
<accession>A0A4U5U929</accession>
<feature type="compositionally biased region" description="Basic and acidic residues" evidence="1">
    <location>
        <begin position="148"/>
        <end position="158"/>
    </location>
</feature>
<feature type="region of interest" description="Disordered" evidence="1">
    <location>
        <begin position="1"/>
        <end position="469"/>
    </location>
</feature>
<feature type="compositionally biased region" description="Polar residues" evidence="1">
    <location>
        <begin position="105"/>
        <end position="120"/>
    </location>
</feature>
<sequence length="671" mass="76020">MESSIGGKPTLAPKPRLTPKPFSLQKNTTFRSINAPKTVTATSKTTPQQAGKSEATRVPKPTLPTPAQQSTTPDSKPSTVSVLTKDQPKPTKESKVSPHGEDTLDSSVGKSDPAPQTTPLKETPKSIQRDDVIQTNHKAPTDIVTNSEQKDGKKKEDEISVVQKPEESGSEVSSSPNPTYRRASTRNRLSVELTSMFESGGLSLPPQPNISVSTTSTKEDANKPESSAPEQSQTTSEPSNRESDEGGLKEDYDGGGSIKRRISLLFDSSSKPEVPTKREEPEMINGTGGVKARIKNWATETSSEGPKVEKKPQVVLRTRSKSHSEPVTAAAAEKTPKTPPVKPPAAATSSSQAVGDLVSKVSPTEQRTETPLKETSGEHIQNKSTESDVQLRKRSLSAGHTVTDEGDSASERGEHGLKRDNVKRRSVRFGVVERDDGGPPVVLGSPSDSSEEEEEEKGEDASEEDAAISVPVYRRVLEKKDDEVQRLEAEQLKHLEFEKKRRAEEIELVRLKLEEERKLKEEEEESEKQKKARQREVEEKERERLKKEEIKRQREEWERERLKEDERERERQKEEEMERERRMELMWQRQREEERERARQKEERLKQDQEERETERLKEEQRLREEGERQRLREEEERAIHEHKGHRVEAKLRAEELNKEKQREKSGKKSG</sequence>
<reference evidence="2 3" key="1">
    <citation type="submission" date="2019-01" db="EMBL/GenBank/DDBJ databases">
        <title>Genome Assembly of Collichthys lucidus.</title>
        <authorList>
            <person name="Cai M."/>
            <person name="Xiao S."/>
        </authorList>
    </citation>
    <scope>NUCLEOTIDE SEQUENCE [LARGE SCALE GENOMIC DNA]</scope>
    <source>
        <strain evidence="2">JT15FE1705JMU</strain>
        <tissue evidence="2">Muscle</tissue>
    </source>
</reference>
<feature type="compositionally biased region" description="Basic and acidic residues" evidence="1">
    <location>
        <begin position="122"/>
        <end position="132"/>
    </location>
</feature>
<feature type="compositionally biased region" description="Polar residues" evidence="1">
    <location>
        <begin position="186"/>
        <end position="197"/>
    </location>
</feature>
<keyword evidence="3" id="KW-1185">Reference proteome</keyword>
<dbReference type="EMBL" id="CM014082">
    <property type="protein sequence ID" value="TKS70896.1"/>
    <property type="molecule type" value="Genomic_DNA"/>
</dbReference>
<evidence type="ECO:0000313" key="2">
    <source>
        <dbReference type="EMBL" id="TKS70896.1"/>
    </source>
</evidence>
<dbReference type="Proteomes" id="UP000298787">
    <property type="component" value="Chromosome 5"/>
</dbReference>
<proteinExistence type="predicted"/>
<feature type="compositionally biased region" description="Basic and acidic residues" evidence="1">
    <location>
        <begin position="534"/>
        <end position="671"/>
    </location>
</feature>
<feature type="compositionally biased region" description="Polar residues" evidence="1">
    <location>
        <begin position="65"/>
        <end position="84"/>
    </location>
</feature>
<dbReference type="STRING" id="240159.A0A4U5U929"/>
<feature type="compositionally biased region" description="Basic and acidic residues" evidence="1">
    <location>
        <begin position="86"/>
        <end position="102"/>
    </location>
</feature>
<feature type="compositionally biased region" description="Acidic residues" evidence="1">
    <location>
        <begin position="449"/>
        <end position="466"/>
    </location>
</feature>
<protein>
    <submittedName>
        <fullName evidence="2">Reticulocyte-binding protein 2-like protein a</fullName>
    </submittedName>
</protein>
<feature type="compositionally biased region" description="Basic and acidic residues" evidence="1">
    <location>
        <begin position="409"/>
        <end position="420"/>
    </location>
</feature>
<evidence type="ECO:0000256" key="1">
    <source>
        <dbReference type="SAM" id="MobiDB-lite"/>
    </source>
</evidence>
<feature type="compositionally biased region" description="Basic and acidic residues" evidence="1">
    <location>
        <begin position="239"/>
        <end position="252"/>
    </location>
</feature>
<feature type="region of interest" description="Disordered" evidence="1">
    <location>
        <begin position="518"/>
        <end position="671"/>
    </location>
</feature>
<evidence type="ECO:0000313" key="3">
    <source>
        <dbReference type="Proteomes" id="UP000298787"/>
    </source>
</evidence>
<dbReference type="AlphaFoldDB" id="A0A4U5U929"/>
<feature type="compositionally biased region" description="Polar residues" evidence="1">
    <location>
        <begin position="133"/>
        <end position="147"/>
    </location>
</feature>
<name>A0A4U5U929_COLLU</name>
<feature type="compositionally biased region" description="Basic and acidic residues" evidence="1">
    <location>
        <begin position="366"/>
        <end position="391"/>
    </location>
</feature>